<dbReference type="EMBL" id="FOIS01000001">
    <property type="protein sequence ID" value="SEV79655.1"/>
    <property type="molecule type" value="Genomic_DNA"/>
</dbReference>
<accession>A0A1I0LXI5</accession>
<proteinExistence type="predicted"/>
<evidence type="ECO:0000313" key="1">
    <source>
        <dbReference type="EMBL" id="SEV79655.1"/>
    </source>
</evidence>
<keyword evidence="2" id="KW-1185">Reference proteome</keyword>
<dbReference type="eggNOG" id="arCOG01802">
    <property type="taxonomic scope" value="Archaea"/>
</dbReference>
<name>A0A1I0LXI5_9EURY</name>
<evidence type="ECO:0008006" key="3">
    <source>
        <dbReference type="Google" id="ProtNLM"/>
    </source>
</evidence>
<dbReference type="AlphaFoldDB" id="A0A1I0LXI5"/>
<dbReference type="Gene3D" id="3.40.190.10">
    <property type="entry name" value="Periplasmic binding protein-like II"/>
    <property type="match status" value="2"/>
</dbReference>
<gene>
    <name evidence="1" type="ORF">SAMN05216285_0005</name>
</gene>
<dbReference type="PANTHER" id="PTHR42941:SF1">
    <property type="entry name" value="SLL1037 PROTEIN"/>
    <property type="match status" value="1"/>
</dbReference>
<sequence>MPMQAWDYMAKQTRATRRDVLKATGAAGAIGLAGCLGSGDRTTVTIGATSQNSSSQQAAQALARAASEHSDSVQVDPQVTGGWTANLHEFDGGNIPGMAVDNNSLSKAMNEEAPFDEDPVDELPMQGFVFTRLEMYWVATEDSGIESTADIVDGDHTIYPIQPGFGTRLLTEEVINRAGMWESLDESDNIYEGDTTDVAGAVEEGRVDALCIYGANGVDLSSWVEEVDARAELQAIPIHDEFEQAIDDTPGALKTEFEPYGWNQDVTGITDTVTSWALAAQWAFGPEIPADATYEIARLAHEHHEALRESDPTTLDHSDAESMTEAVVEDLEVHPGVADFFEEKGVWDDAWTRGEAEGSDEE</sequence>
<dbReference type="PANTHER" id="PTHR42941">
    <property type="entry name" value="SLL1037 PROTEIN"/>
    <property type="match status" value="1"/>
</dbReference>
<dbReference type="STRING" id="1202768.SAMN05216285_0005"/>
<reference evidence="2" key="1">
    <citation type="submission" date="2016-10" db="EMBL/GenBank/DDBJ databases">
        <authorList>
            <person name="Varghese N."/>
        </authorList>
    </citation>
    <scope>NUCLEOTIDE SEQUENCE [LARGE SCALE GENOMIC DNA]</scope>
    <source>
        <strain evidence="2">CGMCC 1.12284</strain>
    </source>
</reference>
<protein>
    <recommendedName>
        <fullName evidence="3">TRAP transporter solute receptor, TAXI family</fullName>
    </recommendedName>
</protein>
<dbReference type="Proteomes" id="UP000183275">
    <property type="component" value="Unassembled WGS sequence"/>
</dbReference>
<dbReference type="SUPFAM" id="SSF53850">
    <property type="entry name" value="Periplasmic binding protein-like II"/>
    <property type="match status" value="1"/>
</dbReference>
<dbReference type="Pfam" id="PF16868">
    <property type="entry name" value="NMT1_3"/>
    <property type="match status" value="1"/>
</dbReference>
<organism evidence="1 2">
    <name type="scientific">Natrinema salifodinae</name>
    <dbReference type="NCBI Taxonomy" id="1202768"/>
    <lineage>
        <taxon>Archaea</taxon>
        <taxon>Methanobacteriati</taxon>
        <taxon>Methanobacteriota</taxon>
        <taxon>Stenosarchaea group</taxon>
        <taxon>Halobacteria</taxon>
        <taxon>Halobacteriales</taxon>
        <taxon>Natrialbaceae</taxon>
        <taxon>Natrinema</taxon>
    </lineage>
</organism>
<evidence type="ECO:0000313" key="2">
    <source>
        <dbReference type="Proteomes" id="UP000183275"/>
    </source>
</evidence>
<dbReference type="InterPro" id="IPR011852">
    <property type="entry name" value="TRAP_TAXI"/>
</dbReference>